<dbReference type="InterPro" id="IPR029063">
    <property type="entry name" value="SAM-dependent_MTases_sf"/>
</dbReference>
<dbReference type="SUPFAM" id="SSF53335">
    <property type="entry name" value="S-adenosyl-L-methionine-dependent methyltransferases"/>
    <property type="match status" value="1"/>
</dbReference>
<dbReference type="InterPro" id="IPR019257">
    <property type="entry name" value="MeTrfase_dom"/>
</dbReference>
<dbReference type="PIRSF" id="PIRSF018005">
    <property type="entry name" value="UCP018005"/>
    <property type="match status" value="1"/>
</dbReference>
<keyword evidence="1 3" id="KW-0489">Methyltransferase</keyword>
<keyword evidence="6" id="KW-1185">Reference proteome</keyword>
<dbReference type="Proteomes" id="UP000703038">
    <property type="component" value="Unassembled WGS sequence"/>
</dbReference>
<comment type="subunit">
    <text evidence="3">Monomer.</text>
</comment>
<dbReference type="EC" id="2.1.1.44" evidence="3"/>
<feature type="binding site" evidence="3">
    <location>
        <position position="57"/>
    </location>
    <ligand>
        <name>L-histidine</name>
        <dbReference type="ChEBI" id="CHEBI:57595"/>
    </ligand>
</feature>
<dbReference type="InterPro" id="IPR051128">
    <property type="entry name" value="EgtD_Methyltrsf_superfamily"/>
</dbReference>
<organism evidence="5 6">
    <name type="scientific">Rhodococcoides corynebacterioides</name>
    <dbReference type="NCBI Taxonomy" id="53972"/>
    <lineage>
        <taxon>Bacteria</taxon>
        <taxon>Bacillati</taxon>
        <taxon>Actinomycetota</taxon>
        <taxon>Actinomycetes</taxon>
        <taxon>Mycobacteriales</taxon>
        <taxon>Nocardiaceae</taxon>
        <taxon>Rhodococcoides</taxon>
    </lineage>
</organism>
<dbReference type="PANTHER" id="PTHR43397">
    <property type="entry name" value="ERGOTHIONEINE BIOSYNTHESIS PROTEIN 1"/>
    <property type="match status" value="1"/>
</dbReference>
<evidence type="ECO:0000256" key="2">
    <source>
        <dbReference type="ARBA" id="ARBA00022679"/>
    </source>
</evidence>
<name>A0ABS2KPB6_9NOCA</name>
<dbReference type="PANTHER" id="PTHR43397:SF1">
    <property type="entry name" value="ERGOTHIONEINE BIOSYNTHESIS PROTEIN 1"/>
    <property type="match status" value="1"/>
</dbReference>
<keyword evidence="3" id="KW-0949">S-adenosyl-L-methionine</keyword>
<dbReference type="Pfam" id="PF10017">
    <property type="entry name" value="Methyltransf_33"/>
    <property type="match status" value="1"/>
</dbReference>
<comment type="similarity">
    <text evidence="3">Belongs to the methyltransferase superfamily. EgtD family.</text>
</comment>
<feature type="binding site" evidence="3">
    <location>
        <position position="114"/>
    </location>
    <ligand>
        <name>S-adenosyl-L-methionine</name>
        <dbReference type="ChEBI" id="CHEBI:59789"/>
    </ligand>
</feature>
<evidence type="ECO:0000256" key="1">
    <source>
        <dbReference type="ARBA" id="ARBA00022603"/>
    </source>
</evidence>
<feature type="binding site" evidence="3">
    <location>
        <position position="93"/>
    </location>
    <ligand>
        <name>S-adenosyl-L-methionine</name>
        <dbReference type="ChEBI" id="CHEBI:59789"/>
    </ligand>
</feature>
<reference evidence="5 6" key="1">
    <citation type="submission" date="2021-01" db="EMBL/GenBank/DDBJ databases">
        <title>Genomics of switchgrass bacterial isolates.</title>
        <authorList>
            <person name="Shade A."/>
        </authorList>
    </citation>
    <scope>NUCLEOTIDE SEQUENCE [LARGE SCALE GENOMIC DNA]</scope>
    <source>
        <strain evidence="5 6">PvP111</strain>
    </source>
</reference>
<comment type="pathway">
    <text evidence="3">Amino-acid biosynthesis; ergothioneine biosynthesis.</text>
</comment>
<dbReference type="RefSeq" id="WP_204866509.1">
    <property type="nucleotide sequence ID" value="NZ_JAFBBK010000001.1"/>
</dbReference>
<dbReference type="Gene3D" id="3.40.50.150">
    <property type="entry name" value="Vaccinia Virus protein VP39"/>
    <property type="match status" value="1"/>
</dbReference>
<dbReference type="InterPro" id="IPR017804">
    <property type="entry name" value="MeTrfase_EgtD-like"/>
</dbReference>
<feature type="domain" description="Histidine-specific methyltransferase SAM-dependent" evidence="4">
    <location>
        <begin position="20"/>
        <end position="327"/>
    </location>
</feature>
<dbReference type="NCBIfam" id="TIGR03438">
    <property type="entry name" value="egtD_ergothio"/>
    <property type="match status" value="1"/>
</dbReference>
<comment type="catalytic activity">
    <reaction evidence="3">
        <text>L-histidine + 3 S-adenosyl-L-methionine = hercynine + 3 S-adenosyl-L-homocysteine + 3 H(+)</text>
        <dbReference type="Rhea" id="RHEA:38471"/>
        <dbReference type="ChEBI" id="CHEBI:15378"/>
        <dbReference type="ChEBI" id="CHEBI:15781"/>
        <dbReference type="ChEBI" id="CHEBI:57595"/>
        <dbReference type="ChEBI" id="CHEBI:57856"/>
        <dbReference type="ChEBI" id="CHEBI:59789"/>
        <dbReference type="EC" id="2.1.1.44"/>
    </reaction>
</comment>
<proteinExistence type="inferred from homology"/>
<sequence length="328" mass="36286">MTAPSLDIHITEGDLQESLREDARRGLTATPKWLPPKYFYDAVGSELFERITELDEYYPTRTERALLTERAAEIARVTGVEVLVELGSGSSDKTRVLLSAGLEHGTLRRYVPQDVSPSALTGAMEELSRQYPNLEIHGVVSDFTSTGGPDSGLFWVPTGGRRTLAFLGGTLGNLVPQERAEFLSAISNTLDTGEFLLLGVGLVIDPAILVPAYDDAQGVTAQFDLNVLSVLNGQLDADFDVDDFEHVAVWDERNEWIEMRLRARRDHTVRVADLDLNVQFAAGEEMRTEISAKFRRESITGELAAAGLTVDEFWTDPDERFALVLARK</sequence>
<keyword evidence="2 3" id="KW-0808">Transferase</keyword>
<dbReference type="GO" id="GO:0052706">
    <property type="term" value="F:L-histidine N(alpha)-methyltransferase activity"/>
    <property type="evidence" value="ECO:0007669"/>
    <property type="project" value="UniProtKB-EC"/>
</dbReference>
<comment type="caution">
    <text evidence="5">The sequence shown here is derived from an EMBL/GenBank/DDBJ whole genome shotgun (WGS) entry which is preliminary data.</text>
</comment>
<protein>
    <recommendedName>
        <fullName evidence="3">Histidine N-alpha-methyltransferase</fullName>
        <ecNumber evidence="3">2.1.1.44</ecNumber>
    </recommendedName>
    <alternativeName>
        <fullName evidence="3">Histidine trimethyltransferase</fullName>
    </alternativeName>
</protein>
<dbReference type="EMBL" id="JAFBBK010000001">
    <property type="protein sequence ID" value="MBM7413801.1"/>
    <property type="molecule type" value="Genomic_DNA"/>
</dbReference>
<feature type="binding site" evidence="3">
    <location>
        <begin position="289"/>
        <end position="291"/>
    </location>
    <ligand>
        <name>L-histidine</name>
        <dbReference type="ChEBI" id="CHEBI:57595"/>
    </ligand>
</feature>
<evidence type="ECO:0000313" key="5">
    <source>
        <dbReference type="EMBL" id="MBM7413801.1"/>
    </source>
</evidence>
<gene>
    <name evidence="3" type="primary">egtD</name>
    <name evidence="5" type="ORF">JOE42_000534</name>
</gene>
<evidence type="ECO:0000313" key="6">
    <source>
        <dbReference type="Proteomes" id="UP000703038"/>
    </source>
</evidence>
<feature type="binding site" evidence="3">
    <location>
        <begin position="142"/>
        <end position="143"/>
    </location>
    <ligand>
        <name>S-adenosyl-L-methionine</name>
        <dbReference type="ChEBI" id="CHEBI:59789"/>
    </ligand>
</feature>
<dbReference type="GO" id="GO:0032259">
    <property type="term" value="P:methylation"/>
    <property type="evidence" value="ECO:0007669"/>
    <property type="project" value="UniProtKB-KW"/>
</dbReference>
<dbReference type="InterPro" id="IPR032888">
    <property type="entry name" value="EgtD_Actinobacteria"/>
</dbReference>
<feature type="binding site" evidence="3">
    <location>
        <position position="87"/>
    </location>
    <ligand>
        <name>S-adenosyl-L-methionine</name>
        <dbReference type="ChEBI" id="CHEBI:59789"/>
    </ligand>
</feature>
<comment type="function">
    <text evidence="3">Catalyzes the SAM-dependent triple methylation of the alpha-amino group of histidine to form hercynine, a step in the biosynthesis pathway of ergothioneine.</text>
</comment>
<accession>A0ABS2KPB6</accession>
<feature type="binding site" evidence="3">
    <location>
        <position position="173"/>
    </location>
    <ligand>
        <name>L-histidine</name>
        <dbReference type="ChEBI" id="CHEBI:57595"/>
    </ligand>
</feature>
<dbReference type="HAMAP" id="MF_02037">
    <property type="entry name" value="EgtD"/>
    <property type="match status" value="1"/>
</dbReference>
<dbReference type="InterPro" id="IPR035094">
    <property type="entry name" value="EgtD"/>
</dbReference>
<evidence type="ECO:0000259" key="4">
    <source>
        <dbReference type="Pfam" id="PF10017"/>
    </source>
</evidence>
<evidence type="ECO:0000256" key="3">
    <source>
        <dbReference type="HAMAP-Rule" id="MF_02037"/>
    </source>
</evidence>
<feature type="binding site" evidence="3">
    <location>
        <position position="213"/>
    </location>
    <ligand>
        <name>L-histidine</name>
        <dbReference type="ChEBI" id="CHEBI:57595"/>
    </ligand>
</feature>